<reference evidence="1 2" key="1">
    <citation type="submission" date="2018-02" db="EMBL/GenBank/DDBJ databases">
        <title>Sphingobacterium KA21.</title>
        <authorList>
            <person name="Vasarhelyi B.M."/>
            <person name="Deshmukh S."/>
            <person name="Balint B."/>
            <person name="Kukolya J."/>
        </authorList>
    </citation>
    <scope>NUCLEOTIDE SEQUENCE [LARGE SCALE GENOMIC DNA]</scope>
    <source>
        <strain evidence="1 2">Ka21</strain>
    </source>
</reference>
<name>A0ABR9T7E1_9SPHI</name>
<keyword evidence="2" id="KW-1185">Reference proteome</keyword>
<organism evidence="1 2">
    <name type="scientific">Sphingobacterium pedocola</name>
    <dbReference type="NCBI Taxonomy" id="2082722"/>
    <lineage>
        <taxon>Bacteria</taxon>
        <taxon>Pseudomonadati</taxon>
        <taxon>Bacteroidota</taxon>
        <taxon>Sphingobacteriia</taxon>
        <taxon>Sphingobacteriales</taxon>
        <taxon>Sphingobacteriaceae</taxon>
        <taxon>Sphingobacterium</taxon>
    </lineage>
</organism>
<comment type="caution">
    <text evidence="1">The sequence shown here is derived from an EMBL/GenBank/DDBJ whole genome shotgun (WGS) entry which is preliminary data.</text>
</comment>
<evidence type="ECO:0000313" key="2">
    <source>
        <dbReference type="Proteomes" id="UP000618319"/>
    </source>
</evidence>
<dbReference type="RefSeq" id="WP_196940606.1">
    <property type="nucleotide sequence ID" value="NZ_MU158691.1"/>
</dbReference>
<proteinExistence type="predicted"/>
<dbReference type="EMBL" id="PSKQ01000018">
    <property type="protein sequence ID" value="MBE8720789.1"/>
    <property type="molecule type" value="Genomic_DNA"/>
</dbReference>
<protein>
    <submittedName>
        <fullName evidence="1">Uncharacterized protein</fullName>
    </submittedName>
</protein>
<gene>
    <name evidence="1" type="ORF">C4F40_08635</name>
</gene>
<sequence>MKTLFFFLLIAEVDCGQDNGMQFSSGKNRLPVDSSTPAKYPISDTQVTTSNIMCIAVVNA</sequence>
<evidence type="ECO:0000313" key="1">
    <source>
        <dbReference type="EMBL" id="MBE8720789.1"/>
    </source>
</evidence>
<accession>A0ABR9T7E1</accession>
<dbReference type="Proteomes" id="UP000618319">
    <property type="component" value="Unassembled WGS sequence"/>
</dbReference>